<dbReference type="InterPro" id="IPR021858">
    <property type="entry name" value="Fun_TF"/>
</dbReference>
<sequence length="537" mass="60689">MTTMSKIKAHKNMQRNIRIDSLPSNRRSASKDCRCCVERRIRCDRSLPTCLKCKSRELRCPGFGPVNVRWNRGIASRGKFSGKRKPVLDDPASGSDVSANQHRDLKSTFESDSSPSDIVDRQLQTHSPAALQPIQDLRLINSHTSSALFSSLLRHFQAQVVPRLTWVDPPESPWRQMIRNNTQHPTCLHLSIGSLAAAHLSIASAKTPDQKARFRRIHQQLHDAALRGLNQRMRKELHSCGTSRVAHPPSSAVQEILATMIALCYSEAFIPGSKNWNIHLRACRTVIDLQHLPNGNLQPLNPVQRFLLKEVADLETLSNISVFSQGTSASHEPPLRSIYDGSFWAFTGLVYEITTEERRRHRALQMQYRNGPEVNMAEWRKKIDEAYNDLSTSCPFSAEEVFKQQSLDAVLKAHYYASLIYSHQAFAPADKVSNLVSTTLDPLLQEMYSVLAGPTQALSHDLFFPLFIAGTECRGDKQRQAMVEQLYLTSLSTTGLWFNNTSLQFLQVFWASATVNTECWIQFARENEARLGTFIAF</sequence>
<evidence type="ECO:0000256" key="1">
    <source>
        <dbReference type="ARBA" id="ARBA00004123"/>
    </source>
</evidence>
<name>A0A0G4L6Y2_VERLO</name>
<evidence type="ECO:0000256" key="2">
    <source>
        <dbReference type="ARBA" id="ARBA00023242"/>
    </source>
</evidence>
<organism evidence="5 6">
    <name type="scientific">Verticillium longisporum</name>
    <name type="common">Verticillium dahliae var. longisporum</name>
    <dbReference type="NCBI Taxonomy" id="100787"/>
    <lineage>
        <taxon>Eukaryota</taxon>
        <taxon>Fungi</taxon>
        <taxon>Dikarya</taxon>
        <taxon>Ascomycota</taxon>
        <taxon>Pezizomycotina</taxon>
        <taxon>Sordariomycetes</taxon>
        <taxon>Hypocreomycetidae</taxon>
        <taxon>Glomerellales</taxon>
        <taxon>Plectosphaerellaceae</taxon>
        <taxon>Verticillium</taxon>
    </lineage>
</organism>
<accession>A0A0G4L6Y2</accession>
<dbReference type="Pfam" id="PF11951">
    <property type="entry name" value="Fungal_trans_2"/>
    <property type="match status" value="1"/>
</dbReference>
<protein>
    <recommendedName>
        <fullName evidence="4">Zn(2)-C6 fungal-type domain-containing protein</fullName>
    </recommendedName>
</protein>
<keyword evidence="2" id="KW-0539">Nucleus</keyword>
<dbReference type="InterPro" id="IPR036864">
    <property type="entry name" value="Zn2-C6_fun-type_DNA-bd_sf"/>
</dbReference>
<dbReference type="GO" id="GO:0045944">
    <property type="term" value="P:positive regulation of transcription by RNA polymerase II"/>
    <property type="evidence" value="ECO:0007669"/>
    <property type="project" value="TreeGrafter"/>
</dbReference>
<dbReference type="GO" id="GO:0005634">
    <property type="term" value="C:nucleus"/>
    <property type="evidence" value="ECO:0007669"/>
    <property type="project" value="UniProtKB-SubCell"/>
</dbReference>
<dbReference type="GO" id="GO:0008270">
    <property type="term" value="F:zinc ion binding"/>
    <property type="evidence" value="ECO:0007669"/>
    <property type="project" value="InterPro"/>
</dbReference>
<dbReference type="AlphaFoldDB" id="A0A0G4L6Y2"/>
<evidence type="ECO:0000259" key="4">
    <source>
        <dbReference type="PROSITE" id="PS50048"/>
    </source>
</evidence>
<dbReference type="InterPro" id="IPR001138">
    <property type="entry name" value="Zn2Cys6_DnaBD"/>
</dbReference>
<evidence type="ECO:0000313" key="6">
    <source>
        <dbReference type="Proteomes" id="UP000044602"/>
    </source>
</evidence>
<gene>
    <name evidence="5" type="ORF">BN1708_003022</name>
</gene>
<dbReference type="CDD" id="cd00067">
    <property type="entry name" value="GAL4"/>
    <property type="match status" value="1"/>
</dbReference>
<dbReference type="PANTHER" id="PTHR37534">
    <property type="entry name" value="TRANSCRIPTIONAL ACTIVATOR PROTEIN UGA3"/>
    <property type="match status" value="1"/>
</dbReference>
<comment type="subcellular location">
    <subcellularLocation>
        <location evidence="1">Nucleus</location>
    </subcellularLocation>
</comment>
<feature type="region of interest" description="Disordered" evidence="3">
    <location>
        <begin position="80"/>
        <end position="117"/>
    </location>
</feature>
<dbReference type="GO" id="GO:0000981">
    <property type="term" value="F:DNA-binding transcription factor activity, RNA polymerase II-specific"/>
    <property type="evidence" value="ECO:0007669"/>
    <property type="project" value="InterPro"/>
</dbReference>
<keyword evidence="6" id="KW-1185">Reference proteome</keyword>
<evidence type="ECO:0000256" key="3">
    <source>
        <dbReference type="SAM" id="MobiDB-lite"/>
    </source>
</evidence>
<dbReference type="GO" id="GO:0000976">
    <property type="term" value="F:transcription cis-regulatory region binding"/>
    <property type="evidence" value="ECO:0007669"/>
    <property type="project" value="TreeGrafter"/>
</dbReference>
<proteinExistence type="predicted"/>
<feature type="domain" description="Zn(2)-C6 fungal-type" evidence="4">
    <location>
        <begin position="32"/>
        <end position="60"/>
    </location>
</feature>
<evidence type="ECO:0000313" key="5">
    <source>
        <dbReference type="EMBL" id="CRK17741.1"/>
    </source>
</evidence>
<dbReference type="Proteomes" id="UP000044602">
    <property type="component" value="Unassembled WGS sequence"/>
</dbReference>
<dbReference type="EMBL" id="CVQH01008890">
    <property type="protein sequence ID" value="CRK17741.1"/>
    <property type="molecule type" value="Genomic_DNA"/>
</dbReference>
<reference evidence="5 6" key="1">
    <citation type="submission" date="2015-05" db="EMBL/GenBank/DDBJ databases">
        <authorList>
            <person name="Wang D.B."/>
            <person name="Wang M."/>
        </authorList>
    </citation>
    <scope>NUCLEOTIDE SEQUENCE [LARGE SCALE GENOMIC DNA]</scope>
    <source>
        <strain evidence="5">VL1</strain>
    </source>
</reference>
<dbReference type="SUPFAM" id="SSF57701">
    <property type="entry name" value="Zn2/Cys6 DNA-binding domain"/>
    <property type="match status" value="1"/>
</dbReference>
<dbReference type="PROSITE" id="PS50048">
    <property type="entry name" value="ZN2_CY6_FUNGAL_2"/>
    <property type="match status" value="1"/>
</dbReference>
<dbReference type="PANTHER" id="PTHR37534:SF17">
    <property type="entry name" value="ZN(2)-C6 FUNGAL-TYPE DOMAIN-CONTAINING PROTEIN"/>
    <property type="match status" value="1"/>
</dbReference>